<keyword evidence="4" id="KW-0548">Nucleotidyltransferase</keyword>
<accession>A0A399FA87</accession>
<sequence length="165" mass="17232">MIRVGILTVSGDGARGADEDATVAALRETLLYGPYEVVAVDTVPDEAAQIKRVLRLWSDRDGLDLILTVGSIGLSAKDHTPQATSEMLEKAVPGIPEFIRLMTFKNEPSIALTRGVAGSRGKTLILNLPGGQSAATAALEVALPLVLNAVESITGRSLASPARSS</sequence>
<dbReference type="CDD" id="cd00886">
    <property type="entry name" value="MogA_MoaB"/>
    <property type="match status" value="1"/>
</dbReference>
<comment type="pathway">
    <text evidence="1">Cofactor biosynthesis; molybdopterin biosynthesis.</text>
</comment>
<feature type="domain" description="MoaB/Mog" evidence="3">
    <location>
        <begin position="5"/>
        <end position="149"/>
    </location>
</feature>
<dbReference type="EC" id="2.7.7.75" evidence="4"/>
<protein>
    <submittedName>
        <fullName evidence="4">Molybdopterin adenylyltransferase</fullName>
        <ecNumber evidence="4">2.7.7.75</ecNumber>
    </submittedName>
</protein>
<evidence type="ECO:0000256" key="2">
    <source>
        <dbReference type="ARBA" id="ARBA00023150"/>
    </source>
</evidence>
<evidence type="ECO:0000313" key="5">
    <source>
        <dbReference type="Proteomes" id="UP000266178"/>
    </source>
</evidence>
<proteinExistence type="predicted"/>
<organism evidence="4 5">
    <name type="scientific">Meiothermus granaticius NBRC 107808</name>
    <dbReference type="NCBI Taxonomy" id="1227551"/>
    <lineage>
        <taxon>Bacteria</taxon>
        <taxon>Thermotogati</taxon>
        <taxon>Deinococcota</taxon>
        <taxon>Deinococci</taxon>
        <taxon>Thermales</taxon>
        <taxon>Thermaceae</taxon>
        <taxon>Meiothermus</taxon>
    </lineage>
</organism>
<dbReference type="InterPro" id="IPR051920">
    <property type="entry name" value="MPT_Adenylyltrnsfr/MoaC-Rel"/>
</dbReference>
<dbReference type="GO" id="GO:0061598">
    <property type="term" value="F:molybdopterin adenylyltransferase activity"/>
    <property type="evidence" value="ECO:0007669"/>
    <property type="project" value="UniProtKB-EC"/>
</dbReference>
<dbReference type="AlphaFoldDB" id="A0A399FA87"/>
<dbReference type="Gene3D" id="3.40.980.10">
    <property type="entry name" value="MoaB/Mog-like domain"/>
    <property type="match status" value="1"/>
</dbReference>
<dbReference type="Proteomes" id="UP000266178">
    <property type="component" value="Unassembled WGS sequence"/>
</dbReference>
<evidence type="ECO:0000256" key="1">
    <source>
        <dbReference type="ARBA" id="ARBA00005046"/>
    </source>
</evidence>
<dbReference type="GO" id="GO:0006777">
    <property type="term" value="P:Mo-molybdopterin cofactor biosynthetic process"/>
    <property type="evidence" value="ECO:0007669"/>
    <property type="project" value="UniProtKB-KW"/>
</dbReference>
<dbReference type="SMART" id="SM00852">
    <property type="entry name" value="MoCF_biosynth"/>
    <property type="match status" value="1"/>
</dbReference>
<keyword evidence="2" id="KW-0501">Molybdenum cofactor biosynthesis</keyword>
<keyword evidence="4" id="KW-0808">Transferase</keyword>
<dbReference type="InterPro" id="IPR001453">
    <property type="entry name" value="MoaB/Mog_dom"/>
</dbReference>
<dbReference type="InterPro" id="IPR036425">
    <property type="entry name" value="MoaB/Mog-like_dom_sf"/>
</dbReference>
<evidence type="ECO:0000259" key="3">
    <source>
        <dbReference type="SMART" id="SM00852"/>
    </source>
</evidence>
<dbReference type="OrthoDB" id="9784492at2"/>
<dbReference type="Pfam" id="PF00994">
    <property type="entry name" value="MoCF_biosynth"/>
    <property type="match status" value="1"/>
</dbReference>
<dbReference type="RefSeq" id="WP_119356914.1">
    <property type="nucleotide sequence ID" value="NZ_BJXM01000012.1"/>
</dbReference>
<dbReference type="PANTHER" id="PTHR43764">
    <property type="entry name" value="MOLYBDENUM COFACTOR BIOSYNTHESIS"/>
    <property type="match status" value="1"/>
</dbReference>
<dbReference type="EMBL" id="QWLB01000016">
    <property type="protein sequence ID" value="RIH92635.1"/>
    <property type="molecule type" value="Genomic_DNA"/>
</dbReference>
<evidence type="ECO:0000313" key="4">
    <source>
        <dbReference type="EMBL" id="RIH92635.1"/>
    </source>
</evidence>
<comment type="caution">
    <text evidence="4">The sequence shown here is derived from an EMBL/GenBank/DDBJ whole genome shotgun (WGS) entry which is preliminary data.</text>
</comment>
<reference evidence="4 5" key="1">
    <citation type="submission" date="2018-08" db="EMBL/GenBank/DDBJ databases">
        <title>Meiothermus granaticius genome AF-68 sequencing project.</title>
        <authorList>
            <person name="Da Costa M.S."/>
            <person name="Albuquerque L."/>
            <person name="Raposo P."/>
            <person name="Froufe H.J.C."/>
            <person name="Barroso C.S."/>
            <person name="Egas C."/>
        </authorList>
    </citation>
    <scope>NUCLEOTIDE SEQUENCE [LARGE SCALE GENOMIC DNA]</scope>
    <source>
        <strain evidence="4 5">AF-68</strain>
    </source>
</reference>
<dbReference type="SUPFAM" id="SSF53218">
    <property type="entry name" value="Molybdenum cofactor biosynthesis proteins"/>
    <property type="match status" value="1"/>
</dbReference>
<keyword evidence="5" id="KW-1185">Reference proteome</keyword>
<gene>
    <name evidence="4" type="primary">mog</name>
    <name evidence="4" type="ORF">Mgrana_01412</name>
</gene>
<dbReference type="PANTHER" id="PTHR43764:SF1">
    <property type="entry name" value="MOLYBDOPTERIN MOLYBDOTRANSFERASE"/>
    <property type="match status" value="1"/>
</dbReference>
<name>A0A399FA87_9DEIN</name>